<dbReference type="Proteomes" id="UP000789901">
    <property type="component" value="Unassembled WGS sequence"/>
</dbReference>
<sequence>LNKNYSNQALMDKNFCIIEIEEIKDEKYKTTISTKQNQLSIISSRNKTKSDDKDPDSKSIIVYEDKKFTIDEFLKYLTEEIKFLLEEGRRLESYLSDEYKNIHKDILALQKDINYLENFYLKEEFGEYYGVIII</sequence>
<name>A0ABN7VZ76_GIGMA</name>
<proteinExistence type="predicted"/>
<evidence type="ECO:0000313" key="2">
    <source>
        <dbReference type="Proteomes" id="UP000789901"/>
    </source>
</evidence>
<comment type="caution">
    <text evidence="1">The sequence shown here is derived from an EMBL/GenBank/DDBJ whole genome shotgun (WGS) entry which is preliminary data.</text>
</comment>
<reference evidence="1 2" key="1">
    <citation type="submission" date="2021-06" db="EMBL/GenBank/DDBJ databases">
        <authorList>
            <person name="Kallberg Y."/>
            <person name="Tangrot J."/>
            <person name="Rosling A."/>
        </authorList>
    </citation>
    <scope>NUCLEOTIDE SEQUENCE [LARGE SCALE GENOMIC DNA]</scope>
    <source>
        <strain evidence="1 2">120-4 pot B 10/14</strain>
    </source>
</reference>
<evidence type="ECO:0000313" key="1">
    <source>
        <dbReference type="EMBL" id="CAG8807318.1"/>
    </source>
</evidence>
<keyword evidence="2" id="KW-1185">Reference proteome</keyword>
<accession>A0ABN7VZ76</accession>
<dbReference type="EMBL" id="CAJVQB010025848">
    <property type="protein sequence ID" value="CAG8807318.1"/>
    <property type="molecule type" value="Genomic_DNA"/>
</dbReference>
<protein>
    <submittedName>
        <fullName evidence="1">23105_t:CDS:1</fullName>
    </submittedName>
</protein>
<feature type="non-terminal residue" evidence="1">
    <location>
        <position position="1"/>
    </location>
</feature>
<gene>
    <name evidence="1" type="ORF">GMARGA_LOCUS24471</name>
</gene>
<organism evidence="1 2">
    <name type="scientific">Gigaspora margarita</name>
    <dbReference type="NCBI Taxonomy" id="4874"/>
    <lineage>
        <taxon>Eukaryota</taxon>
        <taxon>Fungi</taxon>
        <taxon>Fungi incertae sedis</taxon>
        <taxon>Mucoromycota</taxon>
        <taxon>Glomeromycotina</taxon>
        <taxon>Glomeromycetes</taxon>
        <taxon>Diversisporales</taxon>
        <taxon>Gigasporaceae</taxon>
        <taxon>Gigaspora</taxon>
    </lineage>
</organism>